<reference evidence="1 2" key="1">
    <citation type="submission" date="2019-02" db="EMBL/GenBank/DDBJ databases">
        <title>Pedobacter kyonggii whole genome sequence analysis.</title>
        <authorList>
            <person name="Dahal R.H."/>
        </authorList>
    </citation>
    <scope>NUCLEOTIDE SEQUENCE [LARGE SCALE GENOMIC DNA]</scope>
    <source>
        <strain evidence="1 2">K-4-11-1</strain>
    </source>
</reference>
<dbReference type="InterPro" id="IPR018490">
    <property type="entry name" value="cNMP-bd_dom_sf"/>
</dbReference>
<organism evidence="1 2">
    <name type="scientific">Pedobacter kyonggii</name>
    <dbReference type="NCBI Taxonomy" id="1926871"/>
    <lineage>
        <taxon>Bacteria</taxon>
        <taxon>Pseudomonadati</taxon>
        <taxon>Bacteroidota</taxon>
        <taxon>Sphingobacteriia</taxon>
        <taxon>Sphingobacteriales</taxon>
        <taxon>Sphingobacteriaceae</taxon>
        <taxon>Pedobacter</taxon>
    </lineage>
</organism>
<sequence length="194" mass="22778">METENYIQRLETYQPFSYGMKAYLNVVLTEHSFNKNQRLSLEQLPFGHYPLLETGTVRLFAPDSENVEEITLGFWFSGRFLHQLHNLNPKAAKDLQIEFLQDTLILSIPEKHALNLYRLFREANRLALAYFAAQHTDLLDQLYIRNHLNAAERYHRVNQLEPRIQRFAQVKDQASFLGIDEKTLSRLRSAKGKK</sequence>
<evidence type="ECO:0000313" key="2">
    <source>
        <dbReference type="Proteomes" id="UP000291819"/>
    </source>
</evidence>
<accession>A0A4Q9HH81</accession>
<dbReference type="RefSeq" id="WP_131028389.1">
    <property type="nucleotide sequence ID" value="NZ_SIXF01000002.1"/>
</dbReference>
<dbReference type="Gene3D" id="2.60.120.10">
    <property type="entry name" value="Jelly Rolls"/>
    <property type="match status" value="1"/>
</dbReference>
<dbReference type="SUPFAM" id="SSF51206">
    <property type="entry name" value="cAMP-binding domain-like"/>
    <property type="match status" value="1"/>
</dbReference>
<dbReference type="OrthoDB" id="770522at2"/>
<dbReference type="AlphaFoldDB" id="A0A4Q9HH81"/>
<name>A0A4Q9HH81_9SPHI</name>
<protein>
    <submittedName>
        <fullName evidence="1">Crp/Fnr family transcriptional regulator</fullName>
    </submittedName>
</protein>
<comment type="caution">
    <text evidence="1">The sequence shown here is derived from an EMBL/GenBank/DDBJ whole genome shotgun (WGS) entry which is preliminary data.</text>
</comment>
<dbReference type="InterPro" id="IPR014710">
    <property type="entry name" value="RmlC-like_jellyroll"/>
</dbReference>
<gene>
    <name evidence="1" type="ORF">EYS08_03070</name>
</gene>
<proteinExistence type="predicted"/>
<dbReference type="Proteomes" id="UP000291819">
    <property type="component" value="Unassembled WGS sequence"/>
</dbReference>
<dbReference type="EMBL" id="SIXF01000002">
    <property type="protein sequence ID" value="TBO44309.1"/>
    <property type="molecule type" value="Genomic_DNA"/>
</dbReference>
<evidence type="ECO:0000313" key="1">
    <source>
        <dbReference type="EMBL" id="TBO44309.1"/>
    </source>
</evidence>
<keyword evidence="2" id="KW-1185">Reference proteome</keyword>